<accession>A0A0L0FCP6</accession>
<dbReference type="Gene3D" id="2.60.40.2440">
    <property type="entry name" value="Carbohydrate binding type-21 domain"/>
    <property type="match status" value="1"/>
</dbReference>
<dbReference type="PANTHER" id="PTHR12307">
    <property type="entry name" value="PROTEIN PHOSPHATASE 1 REGULATORY SUBUNIT"/>
    <property type="match status" value="1"/>
</dbReference>
<name>A0A0L0FCP6_9EUKA</name>
<dbReference type="AlphaFoldDB" id="A0A0L0FCP6"/>
<dbReference type="GeneID" id="25913427"/>
<dbReference type="PROSITE" id="PS51159">
    <property type="entry name" value="CBM21"/>
    <property type="match status" value="1"/>
</dbReference>
<evidence type="ECO:0000313" key="2">
    <source>
        <dbReference type="EMBL" id="KNC74535.1"/>
    </source>
</evidence>
<dbReference type="OrthoDB" id="1881at2759"/>
<dbReference type="STRING" id="667725.A0A0L0FCP6"/>
<dbReference type="Pfam" id="PF03370">
    <property type="entry name" value="CBM_21"/>
    <property type="match status" value="1"/>
</dbReference>
<proteinExistence type="predicted"/>
<gene>
    <name evidence="2" type="ORF">SARC_12923</name>
</gene>
<protein>
    <recommendedName>
        <fullName evidence="1">CBM21 domain-containing protein</fullName>
    </recommendedName>
</protein>
<sequence>SSTALLSENALPGLSLRQLRAEADAILSPTGQKPLTLFKCIDHGDNYGNPFSVVHSKYSLPPDVNVALAGLRVAGVTPTSPTARVHAITGTVLVRNLSFQKTVLARWTINDWETYEDVAADFSEHHAQGGYETDATDEFVFKFDVNTDSPAAAPGREGAAHTTTGPLQRSGSITHILQVAVCFVSTHSTPGLPIVTKEYWDNNRGSNYVLVLR</sequence>
<dbReference type="RefSeq" id="XP_014148437.1">
    <property type="nucleotide sequence ID" value="XM_014292962.1"/>
</dbReference>
<dbReference type="PANTHER" id="PTHR12307:SF36">
    <property type="entry name" value="GLYCOGEN-BINDING SUBUNIT 76A"/>
    <property type="match status" value="1"/>
</dbReference>
<dbReference type="EMBL" id="KQ244315">
    <property type="protein sequence ID" value="KNC74535.1"/>
    <property type="molecule type" value="Genomic_DNA"/>
</dbReference>
<dbReference type="GO" id="GO:0008157">
    <property type="term" value="F:protein phosphatase 1 binding"/>
    <property type="evidence" value="ECO:0007669"/>
    <property type="project" value="TreeGrafter"/>
</dbReference>
<dbReference type="Proteomes" id="UP000054560">
    <property type="component" value="Unassembled WGS sequence"/>
</dbReference>
<reference evidence="2 3" key="1">
    <citation type="submission" date="2011-02" db="EMBL/GenBank/DDBJ databases">
        <title>The Genome Sequence of Sphaeroforma arctica JP610.</title>
        <authorList>
            <consortium name="The Broad Institute Genome Sequencing Platform"/>
            <person name="Russ C."/>
            <person name="Cuomo C."/>
            <person name="Young S.K."/>
            <person name="Zeng Q."/>
            <person name="Gargeya S."/>
            <person name="Alvarado L."/>
            <person name="Berlin A."/>
            <person name="Chapman S.B."/>
            <person name="Chen Z."/>
            <person name="Freedman E."/>
            <person name="Gellesch M."/>
            <person name="Goldberg J."/>
            <person name="Griggs A."/>
            <person name="Gujja S."/>
            <person name="Heilman E."/>
            <person name="Heiman D."/>
            <person name="Howarth C."/>
            <person name="Mehta T."/>
            <person name="Neiman D."/>
            <person name="Pearson M."/>
            <person name="Roberts A."/>
            <person name="Saif S."/>
            <person name="Shea T."/>
            <person name="Shenoy N."/>
            <person name="Sisk P."/>
            <person name="Stolte C."/>
            <person name="Sykes S."/>
            <person name="White J."/>
            <person name="Yandava C."/>
            <person name="Burger G."/>
            <person name="Gray M.W."/>
            <person name="Holland P.W.H."/>
            <person name="King N."/>
            <person name="Lang F.B.F."/>
            <person name="Roger A.J."/>
            <person name="Ruiz-Trillo I."/>
            <person name="Haas B."/>
            <person name="Nusbaum C."/>
            <person name="Birren B."/>
        </authorList>
    </citation>
    <scope>NUCLEOTIDE SEQUENCE [LARGE SCALE GENOMIC DNA]</scope>
    <source>
        <strain evidence="2 3">JP610</strain>
    </source>
</reference>
<organism evidence="2 3">
    <name type="scientific">Sphaeroforma arctica JP610</name>
    <dbReference type="NCBI Taxonomy" id="667725"/>
    <lineage>
        <taxon>Eukaryota</taxon>
        <taxon>Ichthyosporea</taxon>
        <taxon>Ichthyophonida</taxon>
        <taxon>Sphaeroforma</taxon>
    </lineage>
</organism>
<dbReference type="InterPro" id="IPR038175">
    <property type="entry name" value="CBM21_dom_sf"/>
</dbReference>
<feature type="domain" description="CBM21" evidence="1">
    <location>
        <begin position="58"/>
        <end position="211"/>
    </location>
</feature>
<evidence type="ECO:0000313" key="3">
    <source>
        <dbReference type="Proteomes" id="UP000054560"/>
    </source>
</evidence>
<dbReference type="GO" id="GO:0000164">
    <property type="term" value="C:protein phosphatase type 1 complex"/>
    <property type="evidence" value="ECO:0007669"/>
    <property type="project" value="TreeGrafter"/>
</dbReference>
<keyword evidence="3" id="KW-1185">Reference proteome</keyword>
<dbReference type="InterPro" id="IPR050782">
    <property type="entry name" value="PP1_regulatory_subunit_3"/>
</dbReference>
<dbReference type="InterPro" id="IPR005036">
    <property type="entry name" value="CBM21_dom"/>
</dbReference>
<evidence type="ECO:0000259" key="1">
    <source>
        <dbReference type="PROSITE" id="PS51159"/>
    </source>
</evidence>
<feature type="non-terminal residue" evidence="2">
    <location>
        <position position="1"/>
    </location>
</feature>